<dbReference type="EMBL" id="JAPWIS010000006">
    <property type="protein sequence ID" value="MCZ4584877.1"/>
    <property type="molecule type" value="Genomic_DNA"/>
</dbReference>
<name>A0A076ES78_RHOOP</name>
<accession>A0A076ES78</accession>
<proteinExistence type="predicted"/>
<evidence type="ECO:0000313" key="9">
    <source>
        <dbReference type="Proteomes" id="UP000239290"/>
    </source>
</evidence>
<sequence>MTPDTDSKKKPEFSVGTRVKTRHSADHELAEKKWPLEAGVIVDDFAGVQDISNDSYGRDWAVSRRWAIALDSGPLVFRNDDDLEPE</sequence>
<evidence type="ECO:0000313" key="8">
    <source>
        <dbReference type="Proteomes" id="UP000186108"/>
    </source>
</evidence>
<gene>
    <name evidence="5" type="ORF">C5613_14720</name>
    <name evidence="2" type="ORF">EP51_31545</name>
    <name evidence="4" type="ORF">O4328_14435</name>
    <name evidence="6" type="ORF">Q5707_30755</name>
    <name evidence="3" type="ORF">R1CP_29065</name>
</gene>
<dbReference type="Proteomes" id="UP001066327">
    <property type="component" value="Unassembled WGS sequence"/>
</dbReference>
<reference evidence="4" key="6">
    <citation type="submission" date="2022-12" db="EMBL/GenBank/DDBJ databases">
        <authorList>
            <person name="Krivoruchko A.V."/>
            <person name="Elkin A."/>
        </authorList>
    </citation>
    <scope>NUCLEOTIDE SEQUENCE</scope>
    <source>
        <strain evidence="4">IEGM 249</strain>
    </source>
</reference>
<reference evidence="9" key="4">
    <citation type="submission" date="2018-02" db="EMBL/GenBank/DDBJ databases">
        <title>Draft genome sequencing of Rhodococcus opacus KU647198.</title>
        <authorList>
            <person name="Zheng B.-X."/>
        </authorList>
    </citation>
    <scope>NUCLEOTIDE SEQUENCE [LARGE SCALE GENOMIC DNA]</scope>
    <source>
        <strain evidence="9">04-OD7</strain>
    </source>
</reference>
<dbReference type="RefSeq" id="WP_005251602.1">
    <property type="nucleotide sequence ID" value="NZ_CAJUXZ010000001.1"/>
</dbReference>
<reference evidence="5" key="5">
    <citation type="submission" date="2018-02" db="EMBL/GenBank/DDBJ databases">
        <authorList>
            <person name="Cohen D.B."/>
            <person name="Kent A.D."/>
        </authorList>
    </citation>
    <scope>NUCLEOTIDE SEQUENCE</scope>
    <source>
        <strain evidence="5">04-OD7</strain>
    </source>
</reference>
<dbReference type="eggNOG" id="ENOG5031UIC">
    <property type="taxonomic scope" value="Bacteria"/>
</dbReference>
<dbReference type="EMBL" id="CP009111">
    <property type="protein sequence ID" value="ANS30443.1"/>
    <property type="molecule type" value="Genomic_DNA"/>
</dbReference>
<evidence type="ECO:0000256" key="1">
    <source>
        <dbReference type="SAM" id="MobiDB-lite"/>
    </source>
</evidence>
<feature type="compositionally biased region" description="Basic and acidic residues" evidence="1">
    <location>
        <begin position="1"/>
        <end position="12"/>
    </location>
</feature>
<dbReference type="Proteomes" id="UP000239290">
    <property type="component" value="Unassembled WGS sequence"/>
</dbReference>
<evidence type="ECO:0000313" key="6">
    <source>
        <dbReference type="EMBL" id="WLF46226.1"/>
    </source>
</evidence>
<evidence type="ECO:0000313" key="4">
    <source>
        <dbReference type="EMBL" id="MCZ4584877.1"/>
    </source>
</evidence>
<organism evidence="2 7">
    <name type="scientific">Rhodococcus opacus</name>
    <name type="common">Nocardia opaca</name>
    <dbReference type="NCBI Taxonomy" id="37919"/>
    <lineage>
        <taxon>Bacteria</taxon>
        <taxon>Bacillati</taxon>
        <taxon>Actinomycetota</taxon>
        <taxon>Actinomycetes</taxon>
        <taxon>Mycobacteriales</taxon>
        <taxon>Nocardiaceae</taxon>
        <taxon>Rhodococcus</taxon>
    </lineage>
</organism>
<dbReference type="PATRIC" id="fig|37919.13.peg.6080"/>
<evidence type="ECO:0000313" key="2">
    <source>
        <dbReference type="EMBL" id="AII08920.1"/>
    </source>
</evidence>
<evidence type="ECO:0000313" key="7">
    <source>
        <dbReference type="Proteomes" id="UP000028488"/>
    </source>
</evidence>
<dbReference type="Proteomes" id="UP000028488">
    <property type="component" value="Chromosome"/>
</dbReference>
<feature type="region of interest" description="Disordered" evidence="1">
    <location>
        <begin position="1"/>
        <end position="26"/>
    </location>
</feature>
<protein>
    <submittedName>
        <fullName evidence="2">Uncharacterized protein</fullName>
    </submittedName>
</protein>
<reference evidence="5" key="3">
    <citation type="journal article" date="2018" name="Genome Announc.">
        <title>Draft Genome Sequence of Rhodococcus opacus Strain 04-OD7, Which Can Mobilize Phosphate.</title>
        <authorList>
            <person name="Zheng B.X."/>
            <person name="Zhang H.K."/>
            <person name="Ding K."/>
        </authorList>
    </citation>
    <scope>NUCLEOTIDE SEQUENCE</scope>
    <source>
        <strain evidence="5">04-OD7</strain>
    </source>
</reference>
<dbReference type="Proteomes" id="UP001231166">
    <property type="component" value="Chromosome"/>
</dbReference>
<dbReference type="Proteomes" id="UP000186108">
    <property type="component" value="Chromosome"/>
</dbReference>
<reference evidence="3 8" key="2">
    <citation type="submission" date="2014-07" db="EMBL/GenBank/DDBJ databases">
        <authorList>
            <person name="Zhang J.E."/>
            <person name="Yang H."/>
            <person name="Guo J."/>
            <person name="Deng Z."/>
            <person name="Luo H."/>
            <person name="Luo M."/>
            <person name="Zhao B."/>
        </authorList>
    </citation>
    <scope>NUCLEOTIDE SEQUENCE [LARGE SCALE GENOMIC DNA]</scope>
    <source>
        <strain evidence="3 8">1CP</strain>
    </source>
</reference>
<dbReference type="EMBL" id="CP130953">
    <property type="protein sequence ID" value="WLF46226.1"/>
    <property type="molecule type" value="Genomic_DNA"/>
</dbReference>
<dbReference type="GeneID" id="69893957"/>
<keyword evidence="10" id="KW-1185">Reference proteome</keyword>
<evidence type="ECO:0000313" key="10">
    <source>
        <dbReference type="Proteomes" id="UP001066327"/>
    </source>
</evidence>
<evidence type="ECO:0000313" key="3">
    <source>
        <dbReference type="EMBL" id="ANS30443.1"/>
    </source>
</evidence>
<dbReference type="EMBL" id="CP008947">
    <property type="protein sequence ID" value="AII08920.1"/>
    <property type="molecule type" value="Genomic_DNA"/>
</dbReference>
<dbReference type="EMBL" id="PUIO01000015">
    <property type="protein sequence ID" value="PQP24132.1"/>
    <property type="molecule type" value="Genomic_DNA"/>
</dbReference>
<reference evidence="2 7" key="1">
    <citation type="submission" date="2014-07" db="EMBL/GenBank/DDBJ databases">
        <title>Genome Sequence of Rhodococcus opacus Strain R7, a Biodegrader of Mono- and Polycyclic Aromatic Hydrocarbons.</title>
        <authorList>
            <person name="Di Gennaro P."/>
            <person name="Zampolli J."/>
            <person name="Presti I."/>
            <person name="Cappelletti M."/>
            <person name="D'Ursi P."/>
            <person name="Orro A."/>
            <person name="Mezzelani A."/>
            <person name="Milanesi L."/>
        </authorList>
    </citation>
    <scope>NUCLEOTIDE SEQUENCE [LARGE SCALE GENOMIC DNA]</scope>
    <source>
        <strain evidence="2 7">R7</strain>
    </source>
</reference>
<dbReference type="AlphaFoldDB" id="A0A076ES78"/>
<evidence type="ECO:0000313" key="5">
    <source>
        <dbReference type="EMBL" id="PQP24132.1"/>
    </source>
</evidence>
<reference evidence="6" key="7">
    <citation type="submission" date="2023-07" db="EMBL/GenBank/DDBJ databases">
        <title>Genomic analysis of Rhodococcus opacus VOC-14 with glycol ethers degradation activity.</title>
        <authorList>
            <person name="Narkevich D.A."/>
            <person name="Hlushen A.M."/>
            <person name="Akhremchuk A.E."/>
            <person name="Sikolenko M.A."/>
            <person name="Valentovich L.N."/>
        </authorList>
    </citation>
    <scope>NUCLEOTIDE SEQUENCE</scope>
    <source>
        <strain evidence="6">VOC-14</strain>
    </source>
</reference>